<keyword evidence="5" id="KW-1185">Reference proteome</keyword>
<dbReference type="EMBL" id="BAAAOR010000042">
    <property type="protein sequence ID" value="GAA1546404.1"/>
    <property type="molecule type" value="Genomic_DNA"/>
</dbReference>
<dbReference type="RefSeq" id="WP_141004766.1">
    <property type="nucleotide sequence ID" value="NZ_BAAAOR010000042.1"/>
</dbReference>
<feature type="domain" description="RsbT co-antagonist protein RsbRD N-terminal" evidence="3">
    <location>
        <begin position="14"/>
        <end position="158"/>
    </location>
</feature>
<evidence type="ECO:0000259" key="2">
    <source>
        <dbReference type="Pfam" id="PF13556"/>
    </source>
</evidence>
<dbReference type="InterPro" id="IPR025751">
    <property type="entry name" value="RsbRD_N_dom"/>
</dbReference>
<organism evidence="4 5">
    <name type="scientific">Nocardioides humi</name>
    <dbReference type="NCBI Taxonomy" id="449461"/>
    <lineage>
        <taxon>Bacteria</taxon>
        <taxon>Bacillati</taxon>
        <taxon>Actinomycetota</taxon>
        <taxon>Actinomycetes</taxon>
        <taxon>Propionibacteriales</taxon>
        <taxon>Nocardioidaceae</taxon>
        <taxon>Nocardioides</taxon>
    </lineage>
</organism>
<evidence type="ECO:0000259" key="3">
    <source>
        <dbReference type="Pfam" id="PF14361"/>
    </source>
</evidence>
<feature type="region of interest" description="Disordered" evidence="1">
    <location>
        <begin position="386"/>
        <end position="410"/>
    </location>
</feature>
<dbReference type="Gene3D" id="1.10.10.2840">
    <property type="entry name" value="PucR C-terminal helix-turn-helix domain"/>
    <property type="match status" value="1"/>
</dbReference>
<dbReference type="Pfam" id="PF13556">
    <property type="entry name" value="HTH_30"/>
    <property type="match status" value="1"/>
</dbReference>
<dbReference type="Pfam" id="PF14361">
    <property type="entry name" value="RsbRD_N"/>
    <property type="match status" value="1"/>
</dbReference>
<evidence type="ECO:0000313" key="5">
    <source>
        <dbReference type="Proteomes" id="UP001500842"/>
    </source>
</evidence>
<dbReference type="InterPro" id="IPR051448">
    <property type="entry name" value="CdaR-like_regulators"/>
</dbReference>
<proteinExistence type="predicted"/>
<dbReference type="InterPro" id="IPR025736">
    <property type="entry name" value="PucR_C-HTH_dom"/>
</dbReference>
<sequence>MSPDAIAGIRARLPEVAECVVDAVVEEVPSYAHAFDGSMGATIRRAVEMALAGFLSLASGGADGRTTPTAPAVDGSYQLGRGEARSGRSIAALLSAFRVGARVAWRQMSTPLVEAGAEPEALVDFAELVFAYIDELSAAAAAGHTDELTTAGQARQRLLERVVRHLVAGHGREVVLSAARTAGWQPPQSLTAVLLPEDRVRDAVAALPAGTLQSTDAVDGLEGLEGLEGIALVLVPDLHDERRAVLLRLAARHAATVGQATPWLDVRRSVDRAVRARRLGLGPDTDAHLPELVLSSDPVALEDLRRQVLAPLEGQRPATRERLLETLRAWLVHLGRRDDVARALVVHPQTVRYRMTRLRELYGDLLDDPRQVLCLTVALGLPGGGDAGEAESGQMDQCMPPSTLSTSPVT</sequence>
<feature type="domain" description="PucR C-terminal helix-turn-helix" evidence="2">
    <location>
        <begin position="323"/>
        <end position="379"/>
    </location>
</feature>
<dbReference type="PANTHER" id="PTHR33744:SF1">
    <property type="entry name" value="DNA-BINDING TRANSCRIPTIONAL ACTIVATOR ADER"/>
    <property type="match status" value="1"/>
</dbReference>
<accession>A0ABN2BU65</accession>
<dbReference type="InterPro" id="IPR042070">
    <property type="entry name" value="PucR_C-HTH_sf"/>
</dbReference>
<gene>
    <name evidence="4" type="ORF">GCM10009788_55880</name>
</gene>
<evidence type="ECO:0000313" key="4">
    <source>
        <dbReference type="EMBL" id="GAA1546404.1"/>
    </source>
</evidence>
<evidence type="ECO:0000256" key="1">
    <source>
        <dbReference type="SAM" id="MobiDB-lite"/>
    </source>
</evidence>
<dbReference type="PANTHER" id="PTHR33744">
    <property type="entry name" value="CARBOHYDRATE DIACID REGULATOR"/>
    <property type="match status" value="1"/>
</dbReference>
<reference evidence="4 5" key="1">
    <citation type="journal article" date="2019" name="Int. J. Syst. Evol. Microbiol.">
        <title>The Global Catalogue of Microorganisms (GCM) 10K type strain sequencing project: providing services to taxonomists for standard genome sequencing and annotation.</title>
        <authorList>
            <consortium name="The Broad Institute Genomics Platform"/>
            <consortium name="The Broad Institute Genome Sequencing Center for Infectious Disease"/>
            <person name="Wu L."/>
            <person name="Ma J."/>
        </authorList>
    </citation>
    <scope>NUCLEOTIDE SEQUENCE [LARGE SCALE GENOMIC DNA]</scope>
    <source>
        <strain evidence="4 5">JCM 14942</strain>
    </source>
</reference>
<protein>
    <submittedName>
        <fullName evidence="4">Helix-turn-helix domain-containing protein</fullName>
    </submittedName>
</protein>
<feature type="compositionally biased region" description="Polar residues" evidence="1">
    <location>
        <begin position="400"/>
        <end position="410"/>
    </location>
</feature>
<comment type="caution">
    <text evidence="4">The sequence shown here is derived from an EMBL/GenBank/DDBJ whole genome shotgun (WGS) entry which is preliminary data.</text>
</comment>
<dbReference type="Proteomes" id="UP001500842">
    <property type="component" value="Unassembled WGS sequence"/>
</dbReference>
<name>A0ABN2BU65_9ACTN</name>